<gene>
    <name evidence="2" type="ORF">EVAR_44158_1</name>
</gene>
<feature type="region of interest" description="Disordered" evidence="1">
    <location>
        <begin position="134"/>
        <end position="159"/>
    </location>
</feature>
<evidence type="ECO:0000313" key="2">
    <source>
        <dbReference type="EMBL" id="GBP64074.1"/>
    </source>
</evidence>
<proteinExistence type="predicted"/>
<reference evidence="2 3" key="1">
    <citation type="journal article" date="2019" name="Commun. Biol.">
        <title>The bagworm genome reveals a unique fibroin gene that provides high tensile strength.</title>
        <authorList>
            <person name="Kono N."/>
            <person name="Nakamura H."/>
            <person name="Ohtoshi R."/>
            <person name="Tomita M."/>
            <person name="Numata K."/>
            <person name="Arakawa K."/>
        </authorList>
    </citation>
    <scope>NUCLEOTIDE SEQUENCE [LARGE SCALE GENOMIC DNA]</scope>
</reference>
<dbReference type="Pfam" id="PF16093">
    <property type="entry name" value="PAC4"/>
    <property type="match status" value="1"/>
</dbReference>
<sequence>MTSKVSSEKQIVSSTSAWSVHRFEIWSGDPIATVEVLRMKDSLLLWIGNGAAPCLEELALGMASTEQYTNGLATELLSGAGGTHSRSKNLAARLAKGLNKHVLTLIEEDVRRSKRTRASAVYFLRRCPNAETLSRHESPDFGAKGGLRMRSNADTTIAT</sequence>
<protein>
    <recommendedName>
        <fullName evidence="4">Proteasome assembly chaperone 4</fullName>
    </recommendedName>
</protein>
<dbReference type="AlphaFoldDB" id="A0A4C1XND1"/>
<comment type="caution">
    <text evidence="2">The sequence shown here is derived from an EMBL/GenBank/DDBJ whole genome shotgun (WGS) entry which is preliminary data.</text>
</comment>
<dbReference type="InterPro" id="IPR032157">
    <property type="entry name" value="PAC4"/>
</dbReference>
<accession>A0A4C1XND1</accession>
<dbReference type="EMBL" id="BGZK01000886">
    <property type="protein sequence ID" value="GBP64074.1"/>
    <property type="molecule type" value="Genomic_DNA"/>
</dbReference>
<organism evidence="2 3">
    <name type="scientific">Eumeta variegata</name>
    <name type="common">Bagworm moth</name>
    <name type="synonym">Eumeta japonica</name>
    <dbReference type="NCBI Taxonomy" id="151549"/>
    <lineage>
        <taxon>Eukaryota</taxon>
        <taxon>Metazoa</taxon>
        <taxon>Ecdysozoa</taxon>
        <taxon>Arthropoda</taxon>
        <taxon>Hexapoda</taxon>
        <taxon>Insecta</taxon>
        <taxon>Pterygota</taxon>
        <taxon>Neoptera</taxon>
        <taxon>Endopterygota</taxon>
        <taxon>Lepidoptera</taxon>
        <taxon>Glossata</taxon>
        <taxon>Ditrysia</taxon>
        <taxon>Tineoidea</taxon>
        <taxon>Psychidae</taxon>
        <taxon>Oiketicinae</taxon>
        <taxon>Eumeta</taxon>
    </lineage>
</organism>
<dbReference type="Proteomes" id="UP000299102">
    <property type="component" value="Unassembled WGS sequence"/>
</dbReference>
<evidence type="ECO:0008006" key="4">
    <source>
        <dbReference type="Google" id="ProtNLM"/>
    </source>
</evidence>
<name>A0A4C1XND1_EUMVA</name>
<keyword evidence="3" id="KW-1185">Reference proteome</keyword>
<evidence type="ECO:0000313" key="3">
    <source>
        <dbReference type="Proteomes" id="UP000299102"/>
    </source>
</evidence>
<dbReference type="GO" id="GO:0043248">
    <property type="term" value="P:proteasome assembly"/>
    <property type="evidence" value="ECO:0007669"/>
    <property type="project" value="InterPro"/>
</dbReference>
<dbReference type="OrthoDB" id="368507at2759"/>
<evidence type="ECO:0000256" key="1">
    <source>
        <dbReference type="SAM" id="MobiDB-lite"/>
    </source>
</evidence>